<reference evidence="1 2" key="1">
    <citation type="submission" date="2018-06" db="EMBL/GenBank/DDBJ databases">
        <authorList>
            <consortium name="Pathogen Informatics"/>
            <person name="Doyle S."/>
        </authorList>
    </citation>
    <scope>NUCLEOTIDE SEQUENCE [LARGE SCALE GENOMIC DNA]</scope>
    <source>
        <strain evidence="1 2">NCTC7307</strain>
    </source>
</reference>
<gene>
    <name evidence="1" type="ORF">NCTC7307_03410</name>
</gene>
<name>A0A2X4TSL6_SALER</name>
<accession>A0A2X4TSL6</accession>
<evidence type="ECO:0000313" key="2">
    <source>
        <dbReference type="Proteomes" id="UP000248731"/>
    </source>
</evidence>
<evidence type="ECO:0000313" key="1">
    <source>
        <dbReference type="EMBL" id="SQI25488.1"/>
    </source>
</evidence>
<sequence length="187" mass="21052">MSAESSDDKRILMTRQRIDNKILVRRIIIGTCRPCKQPPIPGSTLRRKGNASRHRWRRRQRVCAPPETVLAVRHCVCRFLTRCSPPETVILIAVGHFASKGRKAIFCAVTSIGLKPGKDFAYGLNWQFRRQRFYPCACAKQRSAGVVAAFTRFYCHTVIIMVNTGYRAVEQLRAACLSGQTKPCGNG</sequence>
<organism evidence="1 2">
    <name type="scientific">Salmonella enterica subsp. arizonae</name>
    <dbReference type="NCBI Taxonomy" id="59203"/>
    <lineage>
        <taxon>Bacteria</taxon>
        <taxon>Pseudomonadati</taxon>
        <taxon>Pseudomonadota</taxon>
        <taxon>Gammaproteobacteria</taxon>
        <taxon>Enterobacterales</taxon>
        <taxon>Enterobacteriaceae</taxon>
        <taxon>Salmonella</taxon>
    </lineage>
</organism>
<protein>
    <submittedName>
        <fullName evidence="1">Uncharacterized protein</fullName>
    </submittedName>
</protein>
<dbReference type="Proteomes" id="UP000248731">
    <property type="component" value="Chromosome 1"/>
</dbReference>
<proteinExistence type="predicted"/>
<keyword evidence="2" id="KW-1185">Reference proteome</keyword>
<dbReference type="EMBL" id="LS483466">
    <property type="protein sequence ID" value="SQI25488.1"/>
    <property type="molecule type" value="Genomic_DNA"/>
</dbReference>
<dbReference type="AlphaFoldDB" id="A0A2X4TSL6"/>